<dbReference type="SUPFAM" id="SSF90123">
    <property type="entry name" value="ABC transporter transmembrane region"/>
    <property type="match status" value="1"/>
</dbReference>
<dbReference type="OrthoDB" id="9762778at2"/>
<dbReference type="PANTHER" id="PTHR43394">
    <property type="entry name" value="ATP-DEPENDENT PERMEASE MDL1, MITOCHONDRIAL"/>
    <property type="match status" value="1"/>
</dbReference>
<keyword evidence="5" id="KW-0547">Nucleotide-binding</keyword>
<evidence type="ECO:0000256" key="5">
    <source>
        <dbReference type="ARBA" id="ARBA00022741"/>
    </source>
</evidence>
<proteinExistence type="predicted"/>
<evidence type="ECO:0000256" key="8">
    <source>
        <dbReference type="ARBA" id="ARBA00023136"/>
    </source>
</evidence>
<feature type="domain" description="ABC transmembrane type-1" evidence="11">
    <location>
        <begin position="20"/>
        <end position="312"/>
    </location>
</feature>
<sequence>MMINKRLINLCKESKKYIGLTVFSNWVVLLCNLIMILLIGKIINKVYYNIEALKGVGFKEFIRNDIGTYLLIFLGLIIVRFVFNVLYGYFSNKSSDVVKVKLRDMIYEKLLNLGLDYNKNLSTSSIVQSAIEGVEALEIYFGKYLSQLFYSLLAPITLFFVISFISFKAAVVFILCVPLIPISIIAIMKFAKRLLKNYWNNYSNLGETFLENLQGLTTLKVFNIDEIRHKKMNEEAESFRKITMKVLSMQLNSITVMDLIAFGGAALGSIVSLIAFKNGQINLGQTIIIILLSSEFFIPLRLLGSFFHVAMNGVAASDKIFELLDSKEREKNTIEDTSDLDKININLNDITFSYDNKRDVLKNISLNIKNKGFTAIVGRSGSGKSTIANLLLNTYEVNKGEIMFNNTNLNNISFDDIYEKIMLINTNSYIFNGTILDNLKIAKENLTDNEIQYALELSNLKSFVDGLEDGINTKVGEGGSLLSGGQKQRLALARAVLSNREIYIFDEATSNVDVESEEIILDAINKLAKEKTVIVISHRLANVKNADIIYVLDNGEIVESGNHVELINKENHYFNMIKEQEFLERREVV</sequence>
<dbReference type="SUPFAM" id="SSF52540">
    <property type="entry name" value="P-loop containing nucleoside triphosphate hydrolases"/>
    <property type="match status" value="1"/>
</dbReference>
<dbReference type="GO" id="GO:0005886">
    <property type="term" value="C:plasma membrane"/>
    <property type="evidence" value="ECO:0007669"/>
    <property type="project" value="UniProtKB-SubCell"/>
</dbReference>
<dbReference type="KEGG" id="cbv:U729_2485"/>
<comment type="subcellular location">
    <subcellularLocation>
        <location evidence="1">Cell membrane</location>
        <topology evidence="1">Multi-pass membrane protein</topology>
    </subcellularLocation>
</comment>
<keyword evidence="2" id="KW-0813">Transport</keyword>
<dbReference type="InterPro" id="IPR003439">
    <property type="entry name" value="ABC_transporter-like_ATP-bd"/>
</dbReference>
<evidence type="ECO:0000313" key="12">
    <source>
        <dbReference type="EMBL" id="AIY83715.1"/>
    </source>
</evidence>
<keyword evidence="8 9" id="KW-0472">Membrane</keyword>
<evidence type="ECO:0000259" key="11">
    <source>
        <dbReference type="PROSITE" id="PS50929"/>
    </source>
</evidence>
<dbReference type="InterPro" id="IPR036640">
    <property type="entry name" value="ABC1_TM_sf"/>
</dbReference>
<dbReference type="CDD" id="cd18781">
    <property type="entry name" value="ABC_6TM_AarD_CydDC_like"/>
    <property type="match status" value="1"/>
</dbReference>
<dbReference type="Gene3D" id="1.20.1560.10">
    <property type="entry name" value="ABC transporter type 1, transmembrane domain"/>
    <property type="match status" value="1"/>
</dbReference>
<organism evidence="12 13">
    <name type="scientific">Clostridium baratii str. Sullivan</name>
    <dbReference type="NCBI Taxonomy" id="1415775"/>
    <lineage>
        <taxon>Bacteria</taxon>
        <taxon>Bacillati</taxon>
        <taxon>Bacillota</taxon>
        <taxon>Clostridia</taxon>
        <taxon>Eubacteriales</taxon>
        <taxon>Clostridiaceae</taxon>
        <taxon>Clostridium</taxon>
    </lineage>
</organism>
<dbReference type="SMART" id="SM00382">
    <property type="entry name" value="AAA"/>
    <property type="match status" value="1"/>
</dbReference>
<dbReference type="Pfam" id="PF00005">
    <property type="entry name" value="ABC_tran"/>
    <property type="match status" value="1"/>
</dbReference>
<dbReference type="InterPro" id="IPR017871">
    <property type="entry name" value="ABC_transporter-like_CS"/>
</dbReference>
<evidence type="ECO:0000256" key="9">
    <source>
        <dbReference type="SAM" id="Phobius"/>
    </source>
</evidence>
<evidence type="ECO:0000313" key="13">
    <source>
        <dbReference type="Proteomes" id="UP000030635"/>
    </source>
</evidence>
<protein>
    <submittedName>
        <fullName evidence="12">ABC transporter family protein</fullName>
    </submittedName>
</protein>
<feature type="transmembrane region" description="Helical" evidence="9">
    <location>
        <begin position="20"/>
        <end position="43"/>
    </location>
</feature>
<dbReference type="STRING" id="1561.NPD11_552"/>
<evidence type="ECO:0000256" key="2">
    <source>
        <dbReference type="ARBA" id="ARBA00022448"/>
    </source>
</evidence>
<evidence type="ECO:0000256" key="1">
    <source>
        <dbReference type="ARBA" id="ARBA00004651"/>
    </source>
</evidence>
<keyword evidence="4 9" id="KW-0812">Transmembrane</keyword>
<dbReference type="PROSITE" id="PS50893">
    <property type="entry name" value="ABC_TRANSPORTER_2"/>
    <property type="match status" value="1"/>
</dbReference>
<evidence type="ECO:0000256" key="7">
    <source>
        <dbReference type="ARBA" id="ARBA00022989"/>
    </source>
</evidence>
<dbReference type="FunFam" id="3.40.50.300:FF:000854">
    <property type="entry name" value="Multidrug ABC transporter ATP-binding protein"/>
    <property type="match status" value="1"/>
</dbReference>
<keyword evidence="6" id="KW-0067">ATP-binding</keyword>
<dbReference type="HOGENOM" id="CLU_000604_84_9_9"/>
<name>A0A0A7FXR0_9CLOT</name>
<feature type="transmembrane region" description="Helical" evidence="9">
    <location>
        <begin position="282"/>
        <end position="303"/>
    </location>
</feature>
<dbReference type="EMBL" id="CP006905">
    <property type="protein sequence ID" value="AIY83715.1"/>
    <property type="molecule type" value="Genomic_DNA"/>
</dbReference>
<feature type="domain" description="ABC transporter" evidence="10">
    <location>
        <begin position="345"/>
        <end position="579"/>
    </location>
</feature>
<gene>
    <name evidence="12" type="ORF">U729_2485</name>
</gene>
<dbReference type="InterPro" id="IPR027417">
    <property type="entry name" value="P-loop_NTPase"/>
</dbReference>
<dbReference type="Proteomes" id="UP000030635">
    <property type="component" value="Chromosome"/>
</dbReference>
<dbReference type="PROSITE" id="PS50929">
    <property type="entry name" value="ABC_TM1F"/>
    <property type="match status" value="1"/>
</dbReference>
<dbReference type="PROSITE" id="PS00211">
    <property type="entry name" value="ABC_TRANSPORTER_1"/>
    <property type="match status" value="1"/>
</dbReference>
<dbReference type="InterPro" id="IPR039421">
    <property type="entry name" value="Type_1_exporter"/>
</dbReference>
<dbReference type="InterPro" id="IPR003593">
    <property type="entry name" value="AAA+_ATPase"/>
</dbReference>
<accession>A0A0A7FXR0</accession>
<feature type="transmembrane region" description="Helical" evidence="9">
    <location>
        <begin position="66"/>
        <end position="90"/>
    </location>
</feature>
<dbReference type="InterPro" id="IPR011527">
    <property type="entry name" value="ABC1_TM_dom"/>
</dbReference>
<dbReference type="GO" id="GO:0015421">
    <property type="term" value="F:ABC-type oligopeptide transporter activity"/>
    <property type="evidence" value="ECO:0007669"/>
    <property type="project" value="TreeGrafter"/>
</dbReference>
<dbReference type="AlphaFoldDB" id="A0A0A7FXR0"/>
<dbReference type="Gene3D" id="3.40.50.300">
    <property type="entry name" value="P-loop containing nucleotide triphosphate hydrolases"/>
    <property type="match status" value="1"/>
</dbReference>
<evidence type="ECO:0000256" key="4">
    <source>
        <dbReference type="ARBA" id="ARBA00022692"/>
    </source>
</evidence>
<evidence type="ECO:0000259" key="10">
    <source>
        <dbReference type="PROSITE" id="PS50893"/>
    </source>
</evidence>
<dbReference type="eggNOG" id="COG4988">
    <property type="taxonomic scope" value="Bacteria"/>
</dbReference>
<feature type="transmembrane region" description="Helical" evidence="9">
    <location>
        <begin position="254"/>
        <end position="276"/>
    </location>
</feature>
<dbReference type="Pfam" id="PF00664">
    <property type="entry name" value="ABC_membrane"/>
    <property type="match status" value="1"/>
</dbReference>
<dbReference type="PANTHER" id="PTHR43394:SF1">
    <property type="entry name" value="ATP-BINDING CASSETTE SUB-FAMILY B MEMBER 10, MITOCHONDRIAL"/>
    <property type="match status" value="1"/>
</dbReference>
<dbReference type="GO" id="GO:0016887">
    <property type="term" value="F:ATP hydrolysis activity"/>
    <property type="evidence" value="ECO:0007669"/>
    <property type="project" value="InterPro"/>
</dbReference>
<feature type="transmembrane region" description="Helical" evidence="9">
    <location>
        <begin position="171"/>
        <end position="191"/>
    </location>
</feature>
<feature type="transmembrane region" description="Helical" evidence="9">
    <location>
        <begin position="148"/>
        <end position="165"/>
    </location>
</feature>
<evidence type="ECO:0000256" key="6">
    <source>
        <dbReference type="ARBA" id="ARBA00022840"/>
    </source>
</evidence>
<keyword evidence="3" id="KW-1003">Cell membrane</keyword>
<dbReference type="GO" id="GO:0005524">
    <property type="term" value="F:ATP binding"/>
    <property type="evidence" value="ECO:0007669"/>
    <property type="project" value="UniProtKB-KW"/>
</dbReference>
<keyword evidence="7 9" id="KW-1133">Transmembrane helix</keyword>
<evidence type="ECO:0000256" key="3">
    <source>
        <dbReference type="ARBA" id="ARBA00022475"/>
    </source>
</evidence>
<dbReference type="RefSeq" id="WP_039315501.1">
    <property type="nucleotide sequence ID" value="NZ_CP006905.1"/>
</dbReference>
<keyword evidence="13" id="KW-1185">Reference proteome</keyword>
<reference evidence="12 13" key="1">
    <citation type="journal article" date="2015" name="Infect. Genet. Evol.">
        <title>Genomic sequences of six botulinum neurotoxin-producing strains representing three clostridial species illustrate the mobility and diversity of botulinum neurotoxin genes.</title>
        <authorList>
            <person name="Smith T.J."/>
            <person name="Hill K.K."/>
            <person name="Xie G."/>
            <person name="Foley B.T."/>
            <person name="Williamson C.H."/>
            <person name="Foster J.T."/>
            <person name="Johnson S.L."/>
            <person name="Chertkov O."/>
            <person name="Teshima H."/>
            <person name="Gibbons H.S."/>
            <person name="Johnsky L.A."/>
            <person name="Karavis M.A."/>
            <person name="Smith L.A."/>
        </authorList>
    </citation>
    <scope>NUCLEOTIDE SEQUENCE [LARGE SCALE GENOMIC DNA]</scope>
    <source>
        <strain evidence="12">Sullivan</strain>
    </source>
</reference>